<protein>
    <recommendedName>
        <fullName evidence="4">C2H2-type domain-containing protein</fullName>
    </recommendedName>
</protein>
<evidence type="ECO:0000313" key="3">
    <source>
        <dbReference type="Proteomes" id="UP000076420"/>
    </source>
</evidence>
<evidence type="ECO:0000313" key="2">
    <source>
        <dbReference type="EnsemblMetazoa" id="BGLB021672-PA"/>
    </source>
</evidence>
<organism evidence="2 3">
    <name type="scientific">Biomphalaria glabrata</name>
    <name type="common">Bloodfluke planorb</name>
    <name type="synonym">Freshwater snail</name>
    <dbReference type="NCBI Taxonomy" id="6526"/>
    <lineage>
        <taxon>Eukaryota</taxon>
        <taxon>Metazoa</taxon>
        <taxon>Spiralia</taxon>
        <taxon>Lophotrochozoa</taxon>
        <taxon>Mollusca</taxon>
        <taxon>Gastropoda</taxon>
        <taxon>Heterobranchia</taxon>
        <taxon>Euthyneura</taxon>
        <taxon>Panpulmonata</taxon>
        <taxon>Hygrophila</taxon>
        <taxon>Lymnaeoidea</taxon>
        <taxon>Planorbidae</taxon>
        <taxon>Biomphalaria</taxon>
    </lineage>
</organism>
<dbReference type="Proteomes" id="UP000076420">
    <property type="component" value="Unassembled WGS sequence"/>
</dbReference>
<dbReference type="EnsemblMetazoa" id="BGLB021672-RA">
    <property type="protein sequence ID" value="BGLB021672-PA"/>
    <property type="gene ID" value="BGLB021672"/>
</dbReference>
<dbReference type="VEuPathDB" id="VectorBase:BGLAX_027593"/>
<feature type="compositionally biased region" description="Basic residues" evidence="1">
    <location>
        <begin position="1"/>
        <end position="11"/>
    </location>
</feature>
<name>A0A2C9KNA8_BIOGL</name>
<dbReference type="KEGG" id="bgt:106070155"/>
<evidence type="ECO:0008006" key="4">
    <source>
        <dbReference type="Google" id="ProtNLM"/>
    </source>
</evidence>
<reference evidence="2" key="1">
    <citation type="submission" date="2020-05" db="UniProtKB">
        <authorList>
            <consortium name="EnsemblMetazoa"/>
        </authorList>
    </citation>
    <scope>IDENTIFICATION</scope>
    <source>
        <strain evidence="2">BB02</strain>
    </source>
</reference>
<gene>
    <name evidence="2" type="primary">106070155</name>
</gene>
<feature type="region of interest" description="Disordered" evidence="1">
    <location>
        <begin position="38"/>
        <end position="88"/>
    </location>
</feature>
<dbReference type="AlphaFoldDB" id="A0A2C9KNA8"/>
<dbReference type="VEuPathDB" id="VectorBase:BGLB021672"/>
<sequence>MSRRKQARPKSCKSEELTDQDETTLLTTAAADVDITKEISESQEQLSEVTVHQPLDSDVSLSSTVNTKTGTDPIPSQADPKSGEDASKSKVMRCETCNAVFDSLDQFMDHRNFECGADLGKHIVSMLNCYKSLPVSYCCNLANSEPKVPQRKEYIKILV</sequence>
<feature type="compositionally biased region" description="Polar residues" evidence="1">
    <location>
        <begin position="59"/>
        <end position="70"/>
    </location>
</feature>
<feature type="region of interest" description="Disordered" evidence="1">
    <location>
        <begin position="1"/>
        <end position="25"/>
    </location>
</feature>
<evidence type="ECO:0000256" key="1">
    <source>
        <dbReference type="SAM" id="MobiDB-lite"/>
    </source>
</evidence>
<proteinExistence type="predicted"/>
<accession>A0A2C9KNA8</accession>